<dbReference type="AlphaFoldDB" id="A0A6J4S0H6"/>
<dbReference type="EMBL" id="CADCVP010000123">
    <property type="protein sequence ID" value="CAA9486364.1"/>
    <property type="molecule type" value="Genomic_DNA"/>
</dbReference>
<feature type="region of interest" description="Disordered" evidence="1">
    <location>
        <begin position="1"/>
        <end position="63"/>
    </location>
</feature>
<feature type="compositionally biased region" description="Basic residues" evidence="1">
    <location>
        <begin position="13"/>
        <end position="28"/>
    </location>
</feature>
<proteinExistence type="predicted"/>
<protein>
    <submittedName>
        <fullName evidence="2">Uncharacterized protein</fullName>
    </submittedName>
</protein>
<feature type="compositionally biased region" description="Gly residues" evidence="1">
    <location>
        <begin position="53"/>
        <end position="63"/>
    </location>
</feature>
<gene>
    <name evidence="2" type="ORF">AVDCRST_MAG69-1085</name>
</gene>
<evidence type="ECO:0000313" key="2">
    <source>
        <dbReference type="EMBL" id="CAA9486364.1"/>
    </source>
</evidence>
<accession>A0A6J4S0H6</accession>
<evidence type="ECO:0000256" key="1">
    <source>
        <dbReference type="SAM" id="MobiDB-lite"/>
    </source>
</evidence>
<sequence length="63" mass="6494">MAAVAPTMSAVCARRRRSSGLVRRRRSSLTRSASGELERPIPSAFPPTEPAGGPEGDGCGVVA</sequence>
<reference evidence="2" key="1">
    <citation type="submission" date="2020-02" db="EMBL/GenBank/DDBJ databases">
        <authorList>
            <person name="Meier V. D."/>
        </authorList>
    </citation>
    <scope>NUCLEOTIDE SEQUENCE</scope>
    <source>
        <strain evidence="2">AVDCRST_MAG69</strain>
    </source>
</reference>
<organism evidence="2">
    <name type="scientific">uncultured Solirubrobacteraceae bacterium</name>
    <dbReference type="NCBI Taxonomy" id="1162706"/>
    <lineage>
        <taxon>Bacteria</taxon>
        <taxon>Bacillati</taxon>
        <taxon>Actinomycetota</taxon>
        <taxon>Thermoleophilia</taxon>
        <taxon>Solirubrobacterales</taxon>
        <taxon>Solirubrobacteraceae</taxon>
        <taxon>environmental samples</taxon>
    </lineage>
</organism>
<name>A0A6J4S0H6_9ACTN</name>